<dbReference type="GO" id="GO:0005829">
    <property type="term" value="C:cytosol"/>
    <property type="evidence" value="ECO:0007669"/>
    <property type="project" value="TreeGrafter"/>
</dbReference>
<dbReference type="OrthoDB" id="9802344at2"/>
<sequence length="140" mass="15714">MLSQKTKYALKALLYLAEQEEGHIAKTIDISAGANIPKKFLEQILLDLKRAHFVGSKLGKFGGYYLLKSKYVITLADIHRLFDGAIALLPCASLHFYEPCSDCKTESECLLRHGLLAVRDETLKSMQEITIASLIEKKEK</sequence>
<protein>
    <submittedName>
        <fullName evidence="2">Transcriptional regulator, BadM/Rrf2 family</fullName>
    </submittedName>
</protein>
<keyword evidence="1" id="KW-0238">DNA-binding</keyword>
<dbReference type="PROSITE" id="PS51197">
    <property type="entry name" value="HTH_RRF2_2"/>
    <property type="match status" value="1"/>
</dbReference>
<name>A0A1M5ISY7_9FLAO</name>
<dbReference type="Gene3D" id="1.10.10.10">
    <property type="entry name" value="Winged helix-like DNA-binding domain superfamily/Winged helix DNA-binding domain"/>
    <property type="match status" value="1"/>
</dbReference>
<dbReference type="RefSeq" id="WP_073369912.1">
    <property type="nucleotide sequence ID" value="NZ_FQWB01000003.1"/>
</dbReference>
<dbReference type="InterPro" id="IPR036388">
    <property type="entry name" value="WH-like_DNA-bd_sf"/>
</dbReference>
<dbReference type="PANTHER" id="PTHR33221">
    <property type="entry name" value="WINGED HELIX-TURN-HELIX TRANSCRIPTIONAL REGULATOR, RRF2 FAMILY"/>
    <property type="match status" value="1"/>
</dbReference>
<gene>
    <name evidence="2" type="ORF">SAMN05443549_103226</name>
</gene>
<dbReference type="EMBL" id="FQWB01000003">
    <property type="protein sequence ID" value="SHG31434.1"/>
    <property type="molecule type" value="Genomic_DNA"/>
</dbReference>
<evidence type="ECO:0000313" key="3">
    <source>
        <dbReference type="Proteomes" id="UP000184516"/>
    </source>
</evidence>
<accession>A0A1M5ISY7</accession>
<dbReference type="SUPFAM" id="SSF46785">
    <property type="entry name" value="Winged helix' DNA-binding domain"/>
    <property type="match status" value="1"/>
</dbReference>
<reference evidence="3" key="1">
    <citation type="submission" date="2016-11" db="EMBL/GenBank/DDBJ databases">
        <authorList>
            <person name="Varghese N."/>
            <person name="Submissions S."/>
        </authorList>
    </citation>
    <scope>NUCLEOTIDE SEQUENCE [LARGE SCALE GENOMIC DNA]</scope>
    <source>
        <strain evidence="3">DSM 19978</strain>
    </source>
</reference>
<evidence type="ECO:0000256" key="1">
    <source>
        <dbReference type="ARBA" id="ARBA00023125"/>
    </source>
</evidence>
<dbReference type="InterPro" id="IPR000944">
    <property type="entry name" value="Tscrpt_reg_Rrf2"/>
</dbReference>
<dbReference type="Proteomes" id="UP000184516">
    <property type="component" value="Unassembled WGS sequence"/>
</dbReference>
<dbReference type="GO" id="GO:0003677">
    <property type="term" value="F:DNA binding"/>
    <property type="evidence" value="ECO:0007669"/>
    <property type="project" value="UniProtKB-KW"/>
</dbReference>
<evidence type="ECO:0000313" key="2">
    <source>
        <dbReference type="EMBL" id="SHG31434.1"/>
    </source>
</evidence>
<organism evidence="2 3">
    <name type="scientific">Flavobacterium fluvii</name>
    <dbReference type="NCBI Taxonomy" id="468056"/>
    <lineage>
        <taxon>Bacteria</taxon>
        <taxon>Pseudomonadati</taxon>
        <taxon>Bacteroidota</taxon>
        <taxon>Flavobacteriia</taxon>
        <taxon>Flavobacteriales</taxon>
        <taxon>Flavobacteriaceae</taxon>
        <taxon>Flavobacterium</taxon>
    </lineage>
</organism>
<dbReference type="NCBIfam" id="TIGR00738">
    <property type="entry name" value="rrf2_super"/>
    <property type="match status" value="1"/>
</dbReference>
<dbReference type="Pfam" id="PF02082">
    <property type="entry name" value="Rrf2"/>
    <property type="match status" value="1"/>
</dbReference>
<dbReference type="GO" id="GO:0003700">
    <property type="term" value="F:DNA-binding transcription factor activity"/>
    <property type="evidence" value="ECO:0007669"/>
    <property type="project" value="TreeGrafter"/>
</dbReference>
<dbReference type="PANTHER" id="PTHR33221:SF5">
    <property type="entry name" value="HTH-TYPE TRANSCRIPTIONAL REGULATOR ISCR"/>
    <property type="match status" value="1"/>
</dbReference>
<dbReference type="STRING" id="468056.SAMN05443549_103226"/>
<keyword evidence="3" id="KW-1185">Reference proteome</keyword>
<proteinExistence type="predicted"/>
<dbReference type="InterPro" id="IPR036390">
    <property type="entry name" value="WH_DNA-bd_sf"/>
</dbReference>
<dbReference type="AlphaFoldDB" id="A0A1M5ISY7"/>